<dbReference type="SUPFAM" id="SSF51679">
    <property type="entry name" value="Bacterial luciferase-like"/>
    <property type="match status" value="1"/>
</dbReference>
<dbReference type="AlphaFoldDB" id="A0A438AET6"/>
<accession>A0A438AET6</accession>
<organism evidence="1 2">
    <name type="scientific">Mesobaculum littorinae</name>
    <dbReference type="NCBI Taxonomy" id="2486419"/>
    <lineage>
        <taxon>Bacteria</taxon>
        <taxon>Pseudomonadati</taxon>
        <taxon>Pseudomonadota</taxon>
        <taxon>Alphaproteobacteria</taxon>
        <taxon>Rhodobacterales</taxon>
        <taxon>Roseobacteraceae</taxon>
        <taxon>Mesobaculum</taxon>
    </lineage>
</organism>
<reference evidence="1 2" key="1">
    <citation type="submission" date="2018-11" db="EMBL/GenBank/DDBJ databases">
        <title>Mesobaculum littorinae gen. nov., sp. nov., isolated from Littorina scabra that represents a novel genus of the order Rhodobacteraceae.</title>
        <authorList>
            <person name="Li F."/>
        </authorList>
    </citation>
    <scope>NUCLEOTIDE SEQUENCE [LARGE SCALE GENOMIC DNA]</scope>
    <source>
        <strain evidence="1 2">M0103</strain>
    </source>
</reference>
<evidence type="ECO:0000313" key="1">
    <source>
        <dbReference type="EMBL" id="RVV97192.1"/>
    </source>
</evidence>
<dbReference type="GO" id="GO:0016705">
    <property type="term" value="F:oxidoreductase activity, acting on paired donors, with incorporation or reduction of molecular oxygen"/>
    <property type="evidence" value="ECO:0007669"/>
    <property type="project" value="InterPro"/>
</dbReference>
<evidence type="ECO:0000313" key="2">
    <source>
        <dbReference type="Proteomes" id="UP000285908"/>
    </source>
</evidence>
<gene>
    <name evidence="1" type="ORF">EKE94_14315</name>
</gene>
<dbReference type="EMBL" id="RQXX01000005">
    <property type="protein sequence ID" value="RVV97192.1"/>
    <property type="molecule type" value="Genomic_DNA"/>
</dbReference>
<dbReference type="InterPro" id="IPR036661">
    <property type="entry name" value="Luciferase-like_sf"/>
</dbReference>
<dbReference type="Proteomes" id="UP000285908">
    <property type="component" value="Unassembled WGS sequence"/>
</dbReference>
<keyword evidence="2" id="KW-1185">Reference proteome</keyword>
<sequence>MLADYAIAGTPDACRQQIEALIARTGCCNLRCLFSANGLIPIAEAEAAMALFAAEVMPAFRDYAVLAVPEFHLEGS</sequence>
<dbReference type="RefSeq" id="WP_127907318.1">
    <property type="nucleotide sequence ID" value="NZ_RQXX01000005.1"/>
</dbReference>
<protein>
    <submittedName>
        <fullName evidence="1">Uncharacterized protein</fullName>
    </submittedName>
</protein>
<proteinExistence type="predicted"/>
<comment type="caution">
    <text evidence="1">The sequence shown here is derived from an EMBL/GenBank/DDBJ whole genome shotgun (WGS) entry which is preliminary data.</text>
</comment>
<dbReference type="Gene3D" id="3.20.20.30">
    <property type="entry name" value="Luciferase-like domain"/>
    <property type="match status" value="1"/>
</dbReference>
<name>A0A438AET6_9RHOB</name>